<accession>A3R4T1</accession>
<evidence type="ECO:0000256" key="1">
    <source>
        <dbReference type="ARBA" id="ARBA00008898"/>
    </source>
</evidence>
<proteinExistence type="inferred from homology"/>
<dbReference type="EMBL" id="EF140902">
    <property type="protein sequence ID" value="ABO15876.1"/>
    <property type="molecule type" value="Genomic_DNA"/>
</dbReference>
<name>A3R4T1_9ACTN</name>
<dbReference type="AlphaFoldDB" id="A3R4T1"/>
<evidence type="ECO:0000313" key="4">
    <source>
        <dbReference type="EMBL" id="ABO15876.1"/>
    </source>
</evidence>
<dbReference type="InterPro" id="IPR002563">
    <property type="entry name" value="Flavin_Rdtase-like_dom"/>
</dbReference>
<evidence type="ECO:0000259" key="3">
    <source>
        <dbReference type="SMART" id="SM00903"/>
    </source>
</evidence>
<dbReference type="InterPro" id="IPR050268">
    <property type="entry name" value="NADH-dep_flavin_reductase"/>
</dbReference>
<feature type="domain" description="Flavin reductase like" evidence="3">
    <location>
        <begin position="32"/>
        <end position="177"/>
    </location>
</feature>
<dbReference type="PANTHER" id="PTHR30466">
    <property type="entry name" value="FLAVIN REDUCTASE"/>
    <property type="match status" value="1"/>
</dbReference>
<evidence type="ECO:0000256" key="2">
    <source>
        <dbReference type="ARBA" id="ARBA00023002"/>
    </source>
</evidence>
<dbReference type="SUPFAM" id="SSF50475">
    <property type="entry name" value="FMN-binding split barrel"/>
    <property type="match status" value="1"/>
</dbReference>
<gene>
    <name evidence="4" type="primary">dox9</name>
</gene>
<reference evidence="4" key="1">
    <citation type="journal article" date="2007" name="Antimicrob. Agents Chemother.">
        <title>Cloning and characterization of the pyrrolomycin biosynthetic gene clusters from Actinosporangium vitaminophilum ATCC 31673 and Streptomyces sp. strain UC 11065.</title>
        <authorList>
            <person name="Zhang X."/>
            <person name="Parry R.J."/>
        </authorList>
    </citation>
    <scope>NUCLEOTIDE SEQUENCE</scope>
    <source>
        <strain evidence="4">UC 11065</strain>
    </source>
</reference>
<keyword evidence="2" id="KW-0560">Oxidoreductase</keyword>
<dbReference type="GO" id="GO:0042602">
    <property type="term" value="F:riboflavin reductase (NADPH) activity"/>
    <property type="evidence" value="ECO:0007669"/>
    <property type="project" value="TreeGrafter"/>
</dbReference>
<protein>
    <submittedName>
        <fullName evidence="4">Flavin reductase</fullName>
    </submittedName>
</protein>
<comment type="similarity">
    <text evidence="1">Belongs to the non-flavoprotein flavin reductase family.</text>
</comment>
<dbReference type="GO" id="GO:0010181">
    <property type="term" value="F:FMN binding"/>
    <property type="evidence" value="ECO:0007669"/>
    <property type="project" value="InterPro"/>
</dbReference>
<dbReference type="InterPro" id="IPR012349">
    <property type="entry name" value="Split_barrel_FMN-bd"/>
</dbReference>
<dbReference type="SMART" id="SM00903">
    <property type="entry name" value="Flavin_Reduct"/>
    <property type="match status" value="1"/>
</dbReference>
<dbReference type="Pfam" id="PF01613">
    <property type="entry name" value="Flavin_Reduct"/>
    <property type="match status" value="1"/>
</dbReference>
<organism evidence="4">
    <name type="scientific">Streptomyces sp. UC 11065</name>
    <dbReference type="NCBI Taxonomy" id="428401"/>
    <lineage>
        <taxon>Bacteria</taxon>
        <taxon>Bacillati</taxon>
        <taxon>Actinomycetota</taxon>
        <taxon>Actinomycetes</taxon>
        <taxon>Kitasatosporales</taxon>
        <taxon>Streptomycetaceae</taxon>
        <taxon>Streptomyces</taxon>
    </lineage>
</organism>
<dbReference type="PANTHER" id="PTHR30466:SF11">
    <property type="entry name" value="FLAVIN-DEPENDENT MONOOXYGENASE, REDUCTASE SUBUNIT HSAB"/>
    <property type="match status" value="1"/>
</dbReference>
<sequence>MTLQAQTLSAFLPQTPAEPLPSVDLQTFRFVMGSFASGVSVVRAGTKQDRPRGLTCSAICSVSIDPPLLLSSVSNRSGTLAAILATGKFAVNILGAQGQAVSQLFASGAEDKFERVRWEPGTLTGSPLFQVTVAHAECELYNAVEAGDHTLLIGRVVSGGTEQDRLPLAYWRGSYQRVSQESTPRVT</sequence>
<dbReference type="Gene3D" id="2.30.110.10">
    <property type="entry name" value="Electron Transport, Fmn-binding Protein, Chain A"/>
    <property type="match status" value="1"/>
</dbReference>